<name>A0A9W7D8T6_9STRA</name>
<protein>
    <submittedName>
        <fullName evidence="1">Unnamed protein product</fullName>
    </submittedName>
</protein>
<dbReference type="InterPro" id="IPR012337">
    <property type="entry name" value="RNaseH-like_sf"/>
</dbReference>
<evidence type="ECO:0000313" key="2">
    <source>
        <dbReference type="Proteomes" id="UP001165121"/>
    </source>
</evidence>
<accession>A0A9W7D8T6</accession>
<dbReference type="Proteomes" id="UP001165121">
    <property type="component" value="Unassembled WGS sequence"/>
</dbReference>
<gene>
    <name evidence="1" type="ORF">Pfra01_002744700</name>
</gene>
<sequence length="222" mass="25475">MRLLVREVETVIANILPKSFGIIFDGWTFRSEHYVAVFASFCHDGKTHNILIAMAPIIDDEVDDHTASSHVKFLDTILSYYGHIKASIVYIMGDNCSVNCAVADQLKVPMVGCARHRLNLAVNLLLADDDDLLEKLRPVLRQDTRWSSTYAMVEMYFELKEYLDNDDDDELTVFMPTRREEKQLKSILKNLKMFESTSKKLQSTDEITLLDVRDLFVDSTET</sequence>
<dbReference type="EMBL" id="BSXT01006718">
    <property type="protein sequence ID" value="GMF62897.1"/>
    <property type="molecule type" value="Genomic_DNA"/>
</dbReference>
<proteinExistence type="predicted"/>
<dbReference type="AlphaFoldDB" id="A0A9W7D8T6"/>
<reference evidence="1" key="1">
    <citation type="submission" date="2023-04" db="EMBL/GenBank/DDBJ databases">
        <title>Phytophthora fragariaefolia NBRC 109709.</title>
        <authorList>
            <person name="Ichikawa N."/>
            <person name="Sato H."/>
            <person name="Tonouchi N."/>
        </authorList>
    </citation>
    <scope>NUCLEOTIDE SEQUENCE</scope>
    <source>
        <strain evidence="1">NBRC 109709</strain>
    </source>
</reference>
<dbReference type="PANTHER" id="PTHR40866:SF1">
    <property type="entry name" value="BED-TYPE DOMAIN-CONTAINING PROTEIN"/>
    <property type="match status" value="1"/>
</dbReference>
<keyword evidence="2" id="KW-1185">Reference proteome</keyword>
<organism evidence="1 2">
    <name type="scientific">Phytophthora fragariaefolia</name>
    <dbReference type="NCBI Taxonomy" id="1490495"/>
    <lineage>
        <taxon>Eukaryota</taxon>
        <taxon>Sar</taxon>
        <taxon>Stramenopiles</taxon>
        <taxon>Oomycota</taxon>
        <taxon>Peronosporomycetes</taxon>
        <taxon>Peronosporales</taxon>
        <taxon>Peronosporaceae</taxon>
        <taxon>Phytophthora</taxon>
    </lineage>
</organism>
<dbReference type="OrthoDB" id="104687at2759"/>
<dbReference type="PANTHER" id="PTHR40866">
    <property type="entry name" value="BED-TYPE DOMAIN-CONTAINING PROTEIN"/>
    <property type="match status" value="1"/>
</dbReference>
<evidence type="ECO:0000313" key="1">
    <source>
        <dbReference type="EMBL" id="GMF62897.1"/>
    </source>
</evidence>
<dbReference type="SUPFAM" id="SSF53098">
    <property type="entry name" value="Ribonuclease H-like"/>
    <property type="match status" value="1"/>
</dbReference>
<comment type="caution">
    <text evidence="1">The sequence shown here is derived from an EMBL/GenBank/DDBJ whole genome shotgun (WGS) entry which is preliminary data.</text>
</comment>